<accession>A0AAD4ZP86</accession>
<dbReference type="AlphaFoldDB" id="A0AAD4ZP86"/>
<evidence type="ECO:0000313" key="3">
    <source>
        <dbReference type="Proteomes" id="UP001054821"/>
    </source>
</evidence>
<dbReference type="EMBL" id="JAJFAZ020000001">
    <property type="protein sequence ID" value="KAI5351728.1"/>
    <property type="molecule type" value="Genomic_DNA"/>
</dbReference>
<name>A0AAD4ZP86_PRUDU</name>
<reference evidence="2 3" key="1">
    <citation type="journal article" date="2022" name="G3 (Bethesda)">
        <title>Whole-genome sequence and methylome profiling of the almond [Prunus dulcis (Mill.) D.A. Webb] cultivar 'Nonpareil'.</title>
        <authorList>
            <person name="D'Amico-Willman K.M."/>
            <person name="Ouma W.Z."/>
            <person name="Meulia T."/>
            <person name="Sideli G.M."/>
            <person name="Gradziel T.M."/>
            <person name="Fresnedo-Ramirez J."/>
        </authorList>
    </citation>
    <scope>NUCLEOTIDE SEQUENCE [LARGE SCALE GENOMIC DNA]</scope>
    <source>
        <strain evidence="2">Clone GOH B32 T37-40</strain>
    </source>
</reference>
<evidence type="ECO:0000256" key="1">
    <source>
        <dbReference type="SAM" id="MobiDB-lite"/>
    </source>
</evidence>
<evidence type="ECO:0000313" key="2">
    <source>
        <dbReference type="EMBL" id="KAI5351728.1"/>
    </source>
</evidence>
<sequence length="95" mass="10524">MIIARRFGVFQLPKNCSTHPPTVAELGGASAVLQGWVIILECSPCRSELDDMLGFQFDYRLIDDRISRIRRYPGTRAPSDPQEGPSKGQASSDTQ</sequence>
<protein>
    <submittedName>
        <fullName evidence="2">Uncharacterized protein</fullName>
    </submittedName>
</protein>
<feature type="region of interest" description="Disordered" evidence="1">
    <location>
        <begin position="71"/>
        <end position="95"/>
    </location>
</feature>
<keyword evidence="3" id="KW-1185">Reference proteome</keyword>
<organism evidence="2 3">
    <name type="scientific">Prunus dulcis</name>
    <name type="common">Almond</name>
    <name type="synonym">Amygdalus dulcis</name>
    <dbReference type="NCBI Taxonomy" id="3755"/>
    <lineage>
        <taxon>Eukaryota</taxon>
        <taxon>Viridiplantae</taxon>
        <taxon>Streptophyta</taxon>
        <taxon>Embryophyta</taxon>
        <taxon>Tracheophyta</taxon>
        <taxon>Spermatophyta</taxon>
        <taxon>Magnoliopsida</taxon>
        <taxon>eudicotyledons</taxon>
        <taxon>Gunneridae</taxon>
        <taxon>Pentapetalae</taxon>
        <taxon>rosids</taxon>
        <taxon>fabids</taxon>
        <taxon>Rosales</taxon>
        <taxon>Rosaceae</taxon>
        <taxon>Amygdaloideae</taxon>
        <taxon>Amygdaleae</taxon>
        <taxon>Prunus</taxon>
    </lineage>
</organism>
<proteinExistence type="predicted"/>
<dbReference type="Proteomes" id="UP001054821">
    <property type="component" value="Chromosome 1"/>
</dbReference>
<gene>
    <name evidence="2" type="ORF">L3X38_004619</name>
</gene>
<comment type="caution">
    <text evidence="2">The sequence shown here is derived from an EMBL/GenBank/DDBJ whole genome shotgun (WGS) entry which is preliminary data.</text>
</comment>